<dbReference type="InterPro" id="IPR051201">
    <property type="entry name" value="Chloro_Bact_Ser_Proteases"/>
</dbReference>
<dbReference type="InterPro" id="IPR001940">
    <property type="entry name" value="Peptidase_S1C"/>
</dbReference>
<keyword evidence="1" id="KW-0645">Protease</keyword>
<evidence type="ECO:0000256" key="1">
    <source>
        <dbReference type="ARBA" id="ARBA00022670"/>
    </source>
</evidence>
<evidence type="ECO:0000313" key="5">
    <source>
        <dbReference type="Proteomes" id="UP000180057"/>
    </source>
</evidence>
<dbReference type="STRING" id="472963.BKP45_06370"/>
<dbReference type="EMBL" id="MLQS01000001">
    <property type="protein sequence ID" value="OIJ22263.1"/>
    <property type="molecule type" value="Genomic_DNA"/>
</dbReference>
<proteinExistence type="predicted"/>
<accession>A0A1S2MCU0</accession>
<dbReference type="GO" id="GO:0006508">
    <property type="term" value="P:proteolysis"/>
    <property type="evidence" value="ECO:0007669"/>
    <property type="project" value="UniProtKB-KW"/>
</dbReference>
<comment type="caution">
    <text evidence="4">The sequence shown here is derived from an EMBL/GenBank/DDBJ whole genome shotgun (WGS) entry which is preliminary data.</text>
</comment>
<name>A0A1S2MCU0_9BACI</name>
<dbReference type="GO" id="GO:0004252">
    <property type="term" value="F:serine-type endopeptidase activity"/>
    <property type="evidence" value="ECO:0007669"/>
    <property type="project" value="InterPro"/>
</dbReference>
<protein>
    <submittedName>
        <fullName evidence="4">Uncharacterized protein</fullName>
    </submittedName>
</protein>
<sequence>MIEGAQQVEDVLKNTNRVTADVIGDDPLTNLAVLQIDDTDITHVASFGNSEQLRVGESVIAIGNPLGLEFSHTVTQGIISATERNKYTDHDKQRSMDIIGYSNRCSYKPWK</sequence>
<reference evidence="4 5" key="1">
    <citation type="submission" date="2016-10" db="EMBL/GenBank/DDBJ databases">
        <title>Draft genome sequences of four alkaliphilic bacteria belonging to the Anaerobacillus genus.</title>
        <authorList>
            <person name="Bassil N.M."/>
            <person name="Lloyd J.R."/>
        </authorList>
    </citation>
    <scope>NUCLEOTIDE SEQUENCE [LARGE SCALE GENOMIC DNA]</scope>
    <source>
        <strain evidence="4 5">DSM 22531</strain>
    </source>
</reference>
<dbReference type="Proteomes" id="UP000180057">
    <property type="component" value="Unassembled WGS sequence"/>
</dbReference>
<keyword evidence="3" id="KW-0720">Serine protease</keyword>
<organism evidence="4 5">
    <name type="scientific">Anaerobacillus alkalidiazotrophicus</name>
    <dbReference type="NCBI Taxonomy" id="472963"/>
    <lineage>
        <taxon>Bacteria</taxon>
        <taxon>Bacillati</taxon>
        <taxon>Bacillota</taxon>
        <taxon>Bacilli</taxon>
        <taxon>Bacillales</taxon>
        <taxon>Bacillaceae</taxon>
        <taxon>Anaerobacillus</taxon>
    </lineage>
</organism>
<dbReference type="InterPro" id="IPR009003">
    <property type="entry name" value="Peptidase_S1_PA"/>
</dbReference>
<dbReference type="PRINTS" id="PR00834">
    <property type="entry name" value="PROTEASES2C"/>
</dbReference>
<evidence type="ECO:0000313" key="4">
    <source>
        <dbReference type="EMBL" id="OIJ22263.1"/>
    </source>
</evidence>
<dbReference type="RefSeq" id="WP_071388820.1">
    <property type="nucleotide sequence ID" value="NZ_MLQS01000001.1"/>
</dbReference>
<dbReference type="PANTHER" id="PTHR43343:SF3">
    <property type="entry name" value="PROTEASE DO-LIKE 8, CHLOROPLASTIC"/>
    <property type="match status" value="1"/>
</dbReference>
<dbReference type="AlphaFoldDB" id="A0A1S2MCU0"/>
<evidence type="ECO:0000256" key="2">
    <source>
        <dbReference type="ARBA" id="ARBA00022801"/>
    </source>
</evidence>
<gene>
    <name evidence="4" type="ORF">BKP45_06370</name>
</gene>
<evidence type="ECO:0000256" key="3">
    <source>
        <dbReference type="ARBA" id="ARBA00022825"/>
    </source>
</evidence>
<keyword evidence="5" id="KW-1185">Reference proteome</keyword>
<dbReference type="Pfam" id="PF13365">
    <property type="entry name" value="Trypsin_2"/>
    <property type="match status" value="1"/>
</dbReference>
<keyword evidence="2" id="KW-0378">Hydrolase</keyword>
<dbReference type="Gene3D" id="2.40.10.120">
    <property type="match status" value="1"/>
</dbReference>
<dbReference type="SUPFAM" id="SSF50494">
    <property type="entry name" value="Trypsin-like serine proteases"/>
    <property type="match status" value="1"/>
</dbReference>
<dbReference type="PANTHER" id="PTHR43343">
    <property type="entry name" value="PEPTIDASE S12"/>
    <property type="match status" value="1"/>
</dbReference>